<evidence type="ECO:0000313" key="4">
    <source>
        <dbReference type="Proteomes" id="UP000185491"/>
    </source>
</evidence>
<protein>
    <submittedName>
        <fullName evidence="3">Uncharacterized protein</fullName>
    </submittedName>
</protein>
<dbReference type="RefSeq" id="WP_075735964.1">
    <property type="nucleotide sequence ID" value="NZ_CP009249.1"/>
</dbReference>
<reference evidence="3 4" key="1">
    <citation type="submission" date="2014-08" db="EMBL/GenBank/DDBJ databases">
        <title>Complete genome sequence of Corynebacterium phocae M408/89/1(T)(=DSM 44612(T)), isolated from the common seal (Phoca vitulina).</title>
        <authorList>
            <person name="Ruckert C."/>
            <person name="Albersmeier A."/>
            <person name="Winkler A."/>
            <person name="Kalinowski J."/>
        </authorList>
    </citation>
    <scope>NUCLEOTIDE SEQUENCE [LARGE SCALE GENOMIC DNA]</scope>
    <source>
        <strain evidence="3 4">M408/89/1</strain>
    </source>
</reference>
<feature type="signal peptide" evidence="2">
    <location>
        <begin position="1"/>
        <end position="20"/>
    </location>
</feature>
<feature type="transmembrane region" description="Helical" evidence="1">
    <location>
        <begin position="118"/>
        <end position="138"/>
    </location>
</feature>
<keyword evidence="1" id="KW-1133">Transmembrane helix</keyword>
<proteinExistence type="predicted"/>
<keyword evidence="1" id="KW-0812">Transmembrane</keyword>
<dbReference type="Proteomes" id="UP000185491">
    <property type="component" value="Chromosome"/>
</dbReference>
<feature type="chain" id="PRO_5012137323" evidence="2">
    <location>
        <begin position="21"/>
        <end position="155"/>
    </location>
</feature>
<name>A0A1L7D5R0_9CORY</name>
<evidence type="ECO:0000256" key="1">
    <source>
        <dbReference type="SAM" id="Phobius"/>
    </source>
</evidence>
<accession>A0A1L7D5R0</accession>
<gene>
    <name evidence="3" type="ORF">CPHO_11490</name>
</gene>
<organism evidence="3 4">
    <name type="scientific">Corynebacterium phocae</name>
    <dbReference type="NCBI Taxonomy" id="161895"/>
    <lineage>
        <taxon>Bacteria</taxon>
        <taxon>Bacillati</taxon>
        <taxon>Actinomycetota</taxon>
        <taxon>Actinomycetes</taxon>
        <taxon>Mycobacteriales</taxon>
        <taxon>Corynebacteriaceae</taxon>
        <taxon>Corynebacterium</taxon>
    </lineage>
</organism>
<dbReference type="AlphaFoldDB" id="A0A1L7D5R0"/>
<dbReference type="STRING" id="161895.CPHO_11490"/>
<evidence type="ECO:0000313" key="3">
    <source>
        <dbReference type="EMBL" id="APT93407.1"/>
    </source>
</evidence>
<keyword evidence="2" id="KW-0732">Signal</keyword>
<evidence type="ECO:0000256" key="2">
    <source>
        <dbReference type="SAM" id="SignalP"/>
    </source>
</evidence>
<sequence length="155" mass="16549">MKRSLISATTAVALASTALAAPSAGAVTMNIHGNTCNFTFSQEEKSVGGVYTWVSKKPKDLAKSDHAALKSNREVHDWGDPAKQQVVDELLASFEACTQGRNYDKSNPFTELENPKNASAIALSLIGIITVLGLVAMFNGPQIRDFAANNLGIRL</sequence>
<dbReference type="KEGG" id="cpho:CPHO_11490"/>
<keyword evidence="1" id="KW-0472">Membrane</keyword>
<dbReference type="EMBL" id="CP009249">
    <property type="protein sequence ID" value="APT93407.1"/>
    <property type="molecule type" value="Genomic_DNA"/>
</dbReference>
<keyword evidence="4" id="KW-1185">Reference proteome</keyword>